<dbReference type="PATRIC" id="fig|1702214.3.peg.1739"/>
<dbReference type="EC" id="5.3.1.9" evidence="8"/>
<dbReference type="PANTHER" id="PTHR11469">
    <property type="entry name" value="GLUCOSE-6-PHOSPHATE ISOMERASE"/>
    <property type="match status" value="1"/>
</dbReference>
<dbReference type="InterPro" id="IPR035482">
    <property type="entry name" value="SIS_PGI_2"/>
</dbReference>
<dbReference type="PROSITE" id="PS51464">
    <property type="entry name" value="SIS"/>
    <property type="match status" value="1"/>
</dbReference>
<evidence type="ECO:0000259" key="10">
    <source>
        <dbReference type="PROSITE" id="PS51464"/>
    </source>
</evidence>
<dbReference type="GO" id="GO:0005829">
    <property type="term" value="C:cytosol"/>
    <property type="evidence" value="ECO:0007669"/>
    <property type="project" value="TreeGrafter"/>
</dbReference>
<dbReference type="PROSITE" id="PS51463">
    <property type="entry name" value="P_GLUCOSE_ISOMERASE_3"/>
    <property type="match status" value="1"/>
</dbReference>
<dbReference type="InterPro" id="IPR001672">
    <property type="entry name" value="G6P_Isomerase"/>
</dbReference>
<evidence type="ECO:0000256" key="9">
    <source>
        <dbReference type="RuleBase" id="RU000612"/>
    </source>
</evidence>
<dbReference type="PANTHER" id="PTHR11469:SF1">
    <property type="entry name" value="GLUCOSE-6-PHOSPHATE ISOMERASE"/>
    <property type="match status" value="1"/>
</dbReference>
<keyword evidence="6 8" id="KW-0413">Isomerase</keyword>
<dbReference type="SUPFAM" id="SSF53697">
    <property type="entry name" value="SIS domain"/>
    <property type="match status" value="1"/>
</dbReference>
<dbReference type="PRINTS" id="PR00662">
    <property type="entry name" value="G6PISOMERASE"/>
</dbReference>
<evidence type="ECO:0000256" key="1">
    <source>
        <dbReference type="ARBA" id="ARBA00004926"/>
    </source>
</evidence>
<dbReference type="GO" id="GO:0048029">
    <property type="term" value="F:monosaccharide binding"/>
    <property type="evidence" value="ECO:0007669"/>
    <property type="project" value="TreeGrafter"/>
</dbReference>
<comment type="pathway">
    <text evidence="1 8 9">Carbohydrate degradation; glycolysis; D-glyceraldehyde 3-phosphate and glycerone phosphate from D-glucose: step 2/4.</text>
</comment>
<keyword evidence="12" id="KW-1185">Reference proteome</keyword>
<comment type="function">
    <text evidence="8">Catalyzes the reversible isomerization of glucose-6-phosphate to fructose-6-phosphate.</text>
</comment>
<dbReference type="Pfam" id="PF00342">
    <property type="entry name" value="PGI"/>
    <property type="match status" value="1"/>
</dbReference>
<comment type="catalytic activity">
    <reaction evidence="7 8 9">
        <text>alpha-D-glucose 6-phosphate = beta-D-fructose 6-phosphate</text>
        <dbReference type="Rhea" id="RHEA:11816"/>
        <dbReference type="ChEBI" id="CHEBI:57634"/>
        <dbReference type="ChEBI" id="CHEBI:58225"/>
        <dbReference type="EC" id="5.3.1.9"/>
    </reaction>
</comment>
<dbReference type="GO" id="GO:0051156">
    <property type="term" value="P:glucose 6-phosphate metabolic process"/>
    <property type="evidence" value="ECO:0007669"/>
    <property type="project" value="TreeGrafter"/>
</dbReference>
<feature type="active site" description="Proton donor" evidence="8">
    <location>
        <position position="282"/>
    </location>
</feature>
<sequence>MGTLEFIPSQQISLLVGGQFSSLLTRAAQALGALKAGDCAGRDFLGWLHLPSRTLSAQTQEIEALASRIRSAFDTVVIVGIGGSYLGAAALLEALANDGRLGPEIIFMGQTLCPDYLLSTLQRLRGRRFAVVVISKSGTTTEPAVSFRLLLEALGAGWSEKRNDCQVVAITDARRGALHDMAVKNGWQRLVIPDDVGGRFSVLTPVGLLPLALGGRDIEGLLNGARAAEEQLLTAEVDGNIALQYAAARKLLYDSGKRVEFFSTYTPYLRGFQEWLKQLFAESEGKNGKGILPASACFTTDLHSLGQYIQEGERMIFETHIQVGVGDCEAAALAFSPKEGDDDGLNYLANRPIAEINDIARAATVAAHEQGGVPCLQIRIPQRDAYWLGYTIYFFELACAASVLLQGENPFNQPGVEAYKRNMFALLGKPGYEAAQNPGN</sequence>
<dbReference type="FunFam" id="3.40.50.10490:FF:000016">
    <property type="entry name" value="Glucose-6-phosphate isomerase"/>
    <property type="match status" value="1"/>
</dbReference>
<comment type="caution">
    <text evidence="8">Lacks conserved residue(s) required for the propagation of feature annotation.</text>
</comment>
<dbReference type="GO" id="GO:0097367">
    <property type="term" value="F:carbohydrate derivative binding"/>
    <property type="evidence" value="ECO:0007669"/>
    <property type="project" value="InterPro"/>
</dbReference>
<comment type="subcellular location">
    <subcellularLocation>
        <location evidence="8">Cytoplasm</location>
    </subcellularLocation>
</comment>
<dbReference type="UniPathway" id="UPA00109">
    <property type="reaction ID" value="UER00181"/>
</dbReference>
<comment type="similarity">
    <text evidence="2 8 9">Belongs to the GPI family.</text>
</comment>
<accession>A0A0Q4B2Q4</accession>
<feature type="active site" evidence="8">
    <location>
        <position position="420"/>
    </location>
</feature>
<keyword evidence="4 8" id="KW-0963">Cytoplasm</keyword>
<evidence type="ECO:0000256" key="7">
    <source>
        <dbReference type="ARBA" id="ARBA00029321"/>
    </source>
</evidence>
<keyword evidence="5 8" id="KW-0324">Glycolysis</keyword>
<dbReference type="STRING" id="1702214.AL399_01310"/>
<comment type="caution">
    <text evidence="11">The sequence shown here is derived from an EMBL/GenBank/DDBJ whole genome shotgun (WGS) entry which is preliminary data.</text>
</comment>
<evidence type="ECO:0000256" key="5">
    <source>
        <dbReference type="ARBA" id="ARBA00023152"/>
    </source>
</evidence>
<dbReference type="Gene3D" id="3.40.50.10490">
    <property type="entry name" value="Glucose-6-phosphate isomerase like protein, domain 1"/>
    <property type="match status" value="2"/>
</dbReference>
<evidence type="ECO:0000313" key="12">
    <source>
        <dbReference type="Proteomes" id="UP000054172"/>
    </source>
</evidence>
<dbReference type="UniPathway" id="UPA00138"/>
<evidence type="ECO:0000256" key="8">
    <source>
        <dbReference type="HAMAP-Rule" id="MF_00473"/>
    </source>
</evidence>
<dbReference type="InterPro" id="IPR001347">
    <property type="entry name" value="SIS_dom"/>
</dbReference>
<dbReference type="HAMAP" id="MF_00473">
    <property type="entry name" value="G6P_isomerase"/>
    <property type="match status" value="1"/>
</dbReference>
<dbReference type="PROSITE" id="PS00765">
    <property type="entry name" value="P_GLUCOSE_ISOMERASE_1"/>
    <property type="match status" value="1"/>
</dbReference>
<protein>
    <recommendedName>
        <fullName evidence="8">Glucose-6-phosphate isomerase</fullName>
        <shortName evidence="8">GPI</shortName>
        <ecNumber evidence="8">5.3.1.9</ecNumber>
    </recommendedName>
    <alternativeName>
        <fullName evidence="8">Phosphoglucose isomerase</fullName>
        <shortName evidence="8">PGI</shortName>
    </alternativeName>
    <alternativeName>
        <fullName evidence="8">Phosphohexose isomerase</fullName>
        <shortName evidence="8">PHI</shortName>
    </alternativeName>
</protein>
<dbReference type="AlphaFoldDB" id="A0A0Q4B2Q4"/>
<dbReference type="GO" id="GO:0006096">
    <property type="term" value="P:glycolytic process"/>
    <property type="evidence" value="ECO:0007669"/>
    <property type="project" value="UniProtKB-UniRule"/>
</dbReference>
<dbReference type="GO" id="GO:0004347">
    <property type="term" value="F:glucose-6-phosphate isomerase activity"/>
    <property type="evidence" value="ECO:0007669"/>
    <property type="project" value="UniProtKB-UniRule"/>
</dbReference>
<name>A0A0Q4B2Q4_9BACT</name>
<dbReference type="InterPro" id="IPR046348">
    <property type="entry name" value="SIS_dom_sf"/>
</dbReference>
<dbReference type="InterPro" id="IPR018189">
    <property type="entry name" value="Phosphoglucose_isomerase_CS"/>
</dbReference>
<organism evidence="11 12">
    <name type="scientific">Candidatus [Bacteroides] periocalifornicus</name>
    <dbReference type="NCBI Taxonomy" id="1702214"/>
    <lineage>
        <taxon>Bacteria</taxon>
        <taxon>Pseudomonadati</taxon>
        <taxon>Bacteroidota</taxon>
    </lineage>
</organism>
<evidence type="ECO:0000313" key="11">
    <source>
        <dbReference type="EMBL" id="KQM09551.1"/>
    </source>
</evidence>
<comment type="pathway">
    <text evidence="8">Carbohydrate biosynthesis; gluconeogenesis.</text>
</comment>
<reference evidence="11" key="1">
    <citation type="submission" date="2015-08" db="EMBL/GenBank/DDBJ databases">
        <title>Candidatus Bacteriodes Periocalifornicus.</title>
        <authorList>
            <person name="McLean J.S."/>
            <person name="Kelley S."/>
        </authorList>
    </citation>
    <scope>NUCLEOTIDE SEQUENCE [LARGE SCALE GENOMIC DNA]</scope>
    <source>
        <strain evidence="11">12B</strain>
    </source>
</reference>
<dbReference type="CDD" id="cd05016">
    <property type="entry name" value="SIS_PGI_2"/>
    <property type="match status" value="1"/>
</dbReference>
<gene>
    <name evidence="8" type="primary">pgi</name>
    <name evidence="11" type="ORF">AL399_01310</name>
</gene>
<dbReference type="EMBL" id="LIIK01000003">
    <property type="protein sequence ID" value="KQM09551.1"/>
    <property type="molecule type" value="Genomic_DNA"/>
</dbReference>
<keyword evidence="3 8" id="KW-0312">Gluconeogenesis</keyword>
<proteinExistence type="inferred from homology"/>
<dbReference type="CDD" id="cd05015">
    <property type="entry name" value="SIS_PGI_1"/>
    <property type="match status" value="1"/>
</dbReference>
<dbReference type="GO" id="GO:0006094">
    <property type="term" value="P:gluconeogenesis"/>
    <property type="evidence" value="ECO:0007669"/>
    <property type="project" value="UniProtKB-UniRule"/>
</dbReference>
<dbReference type="NCBIfam" id="NF010697">
    <property type="entry name" value="PRK14097.1"/>
    <property type="match status" value="1"/>
</dbReference>
<evidence type="ECO:0000256" key="4">
    <source>
        <dbReference type="ARBA" id="ARBA00022490"/>
    </source>
</evidence>
<dbReference type="InterPro" id="IPR035476">
    <property type="entry name" value="SIS_PGI_1"/>
</dbReference>
<feature type="domain" description="SIS" evidence="10">
    <location>
        <begin position="65"/>
        <end position="221"/>
    </location>
</feature>
<evidence type="ECO:0000256" key="2">
    <source>
        <dbReference type="ARBA" id="ARBA00006604"/>
    </source>
</evidence>
<evidence type="ECO:0000256" key="6">
    <source>
        <dbReference type="ARBA" id="ARBA00023235"/>
    </source>
</evidence>
<dbReference type="Proteomes" id="UP000054172">
    <property type="component" value="Unassembled WGS sequence"/>
</dbReference>
<evidence type="ECO:0000256" key="3">
    <source>
        <dbReference type="ARBA" id="ARBA00022432"/>
    </source>
</evidence>